<evidence type="ECO:0000256" key="1">
    <source>
        <dbReference type="SAM" id="MobiDB-lite"/>
    </source>
</evidence>
<dbReference type="SUPFAM" id="SSF48403">
    <property type="entry name" value="Ankyrin repeat"/>
    <property type="match status" value="1"/>
</dbReference>
<dbReference type="PANTHER" id="PTHR36024">
    <property type="entry name" value="ANKYRIN REPEAT PROTEIN SKIP35"/>
    <property type="match status" value="1"/>
</dbReference>
<organism evidence="2 3">
    <name type="scientific">Ceratodon purpureus</name>
    <name type="common">Fire moss</name>
    <name type="synonym">Dicranum purpureum</name>
    <dbReference type="NCBI Taxonomy" id="3225"/>
    <lineage>
        <taxon>Eukaryota</taxon>
        <taxon>Viridiplantae</taxon>
        <taxon>Streptophyta</taxon>
        <taxon>Embryophyta</taxon>
        <taxon>Bryophyta</taxon>
        <taxon>Bryophytina</taxon>
        <taxon>Bryopsida</taxon>
        <taxon>Dicranidae</taxon>
        <taxon>Pseudoditrichales</taxon>
        <taxon>Ditrichaceae</taxon>
        <taxon>Ceratodon</taxon>
    </lineage>
</organism>
<evidence type="ECO:0008006" key="4">
    <source>
        <dbReference type="Google" id="ProtNLM"/>
    </source>
</evidence>
<dbReference type="InterPro" id="IPR044956">
    <property type="entry name" value="SKIP35"/>
</dbReference>
<evidence type="ECO:0000313" key="2">
    <source>
        <dbReference type="EMBL" id="KAG0555247.1"/>
    </source>
</evidence>
<accession>A0A8T0G9U7</accession>
<dbReference type="PANTHER" id="PTHR36024:SF1">
    <property type="entry name" value="OS11G0246900 PROTEIN"/>
    <property type="match status" value="1"/>
</dbReference>
<keyword evidence="3" id="KW-1185">Reference proteome</keyword>
<dbReference type="InterPro" id="IPR036770">
    <property type="entry name" value="Ankyrin_rpt-contain_sf"/>
</dbReference>
<evidence type="ECO:0000313" key="3">
    <source>
        <dbReference type="Proteomes" id="UP000822688"/>
    </source>
</evidence>
<dbReference type="Proteomes" id="UP000822688">
    <property type="component" value="Chromosome 12"/>
</dbReference>
<name>A0A8T0G9U7_CERPU</name>
<proteinExistence type="predicted"/>
<sequence>MEEVDVTPMEEDEVLGVVRHSFECDLGVCGGRQNVNHMHTQECTASTSGRERIGSPSGSNDDAVCSRTDVCFEESDDGAAEANGMDPDSEPDCSQTTTEEDGVTCYRKDHVELGRSFQMAVSVHDWALAESLIPLADPQRLNDGLCIALDSIWFLSTTQELAAATRLIERLILAGAHDFTRAALRTSFLASCVSACRSRTMSLADTVTVMAQRLRERLQECNGDEVLKAEAAAKVQRFTEWALKCIGSHSRGKGPHPGSPGDISMAIIHSSAVESRLQLLAFKRFLELAGSRLTKKDYTEAFDAACFPLTLFSSAIDPGWATGIAASAMQGLLGLLVEGGADNVNQCFLEAARFGSTELVRILLQIAQRNAVELDVDLALGFASHYCKIGTMECLVEDGKADSFLGPLMRAAERGCMEVVQWFVERGCKDMELCLALTAAASSSRVEVAAFLLTHVPHHVLQTLSAEILKAAGERSGGSLKGIAFLLQADFLNNPEATYRIADNIAKSEDEAITTELRTFLLEEWSEEAFLKGRLLGEAHHLNVMRALKRGSSPLHLQELPLQLQVTVAYLPLYKECLASSGVVLSQWLRGQLVEAALRLNQGGRCSTEENLMKFSKQELISVLESRLPGFVLASEGNYIGQASADKADHSLEDDDGDHGPSVRCQLDQALIQYYGYVLLGD</sequence>
<comment type="caution">
    <text evidence="2">The sequence shown here is derived from an EMBL/GenBank/DDBJ whole genome shotgun (WGS) entry which is preliminary data.</text>
</comment>
<reference evidence="2" key="1">
    <citation type="submission" date="2020-06" db="EMBL/GenBank/DDBJ databases">
        <title>WGS assembly of Ceratodon purpureus strain R40.</title>
        <authorList>
            <person name="Carey S.B."/>
            <person name="Jenkins J."/>
            <person name="Shu S."/>
            <person name="Lovell J.T."/>
            <person name="Sreedasyam A."/>
            <person name="Maumus F."/>
            <person name="Tiley G.P."/>
            <person name="Fernandez-Pozo N."/>
            <person name="Barry K."/>
            <person name="Chen C."/>
            <person name="Wang M."/>
            <person name="Lipzen A."/>
            <person name="Daum C."/>
            <person name="Saski C.A."/>
            <person name="Payton A.C."/>
            <person name="Mcbreen J.C."/>
            <person name="Conrad R.E."/>
            <person name="Kollar L.M."/>
            <person name="Olsson S."/>
            <person name="Huttunen S."/>
            <person name="Landis J.B."/>
            <person name="Wickett N.J."/>
            <person name="Johnson M.G."/>
            <person name="Rensing S.A."/>
            <person name="Grimwood J."/>
            <person name="Schmutz J."/>
            <person name="Mcdaniel S.F."/>
        </authorList>
    </citation>
    <scope>NUCLEOTIDE SEQUENCE</scope>
    <source>
        <strain evidence="2">R40</strain>
    </source>
</reference>
<dbReference type="EMBL" id="CM026433">
    <property type="protein sequence ID" value="KAG0555247.1"/>
    <property type="molecule type" value="Genomic_DNA"/>
</dbReference>
<protein>
    <recommendedName>
        <fullName evidence="4">Ankyrin repeat protein SKIP35</fullName>
    </recommendedName>
</protein>
<feature type="region of interest" description="Disordered" evidence="1">
    <location>
        <begin position="77"/>
        <end position="99"/>
    </location>
</feature>
<gene>
    <name evidence="2" type="ORF">KC19_12G155600</name>
</gene>
<dbReference type="Gene3D" id="1.25.40.20">
    <property type="entry name" value="Ankyrin repeat-containing domain"/>
    <property type="match status" value="1"/>
</dbReference>
<dbReference type="AlphaFoldDB" id="A0A8T0G9U7"/>